<feature type="non-terminal residue" evidence="2">
    <location>
        <position position="1"/>
    </location>
</feature>
<dbReference type="AlphaFoldDB" id="A0ABC8UR05"/>
<dbReference type="EMBL" id="CAUOFW020008558">
    <property type="protein sequence ID" value="CAK9183214.1"/>
    <property type="molecule type" value="Genomic_DNA"/>
</dbReference>
<dbReference type="Proteomes" id="UP001642360">
    <property type="component" value="Unassembled WGS sequence"/>
</dbReference>
<reference evidence="2 3" key="1">
    <citation type="submission" date="2024-02" db="EMBL/GenBank/DDBJ databases">
        <authorList>
            <person name="Vignale AGUSTIN F."/>
            <person name="Sosa J E."/>
            <person name="Modenutti C."/>
        </authorList>
    </citation>
    <scope>NUCLEOTIDE SEQUENCE [LARGE SCALE GENOMIC DNA]</scope>
</reference>
<proteinExistence type="predicted"/>
<comment type="caution">
    <text evidence="2">The sequence shown here is derived from an EMBL/GenBank/DDBJ whole genome shotgun (WGS) entry which is preliminary data.</text>
</comment>
<evidence type="ECO:0000313" key="2">
    <source>
        <dbReference type="EMBL" id="CAK9183214.1"/>
    </source>
</evidence>
<gene>
    <name evidence="2" type="ORF">ILEXP_LOCUS53465</name>
</gene>
<evidence type="ECO:0000313" key="3">
    <source>
        <dbReference type="Proteomes" id="UP001642360"/>
    </source>
</evidence>
<organism evidence="2 3">
    <name type="scientific">Ilex paraguariensis</name>
    <name type="common">yerba mate</name>
    <dbReference type="NCBI Taxonomy" id="185542"/>
    <lineage>
        <taxon>Eukaryota</taxon>
        <taxon>Viridiplantae</taxon>
        <taxon>Streptophyta</taxon>
        <taxon>Embryophyta</taxon>
        <taxon>Tracheophyta</taxon>
        <taxon>Spermatophyta</taxon>
        <taxon>Magnoliopsida</taxon>
        <taxon>eudicotyledons</taxon>
        <taxon>Gunneridae</taxon>
        <taxon>Pentapetalae</taxon>
        <taxon>asterids</taxon>
        <taxon>campanulids</taxon>
        <taxon>Aquifoliales</taxon>
        <taxon>Aquifoliaceae</taxon>
        <taxon>Ilex</taxon>
    </lineage>
</organism>
<sequence length="75" mass="8235">TIPSDDASEPAETQVTREASVPPPEPIFKVIPINPLVTSSPTRSANSDVQIKERLAKKIRIVDPPSEVLVEWPIH</sequence>
<accession>A0ABC8UR05</accession>
<name>A0ABC8UR05_9AQUA</name>
<feature type="non-terminal residue" evidence="2">
    <location>
        <position position="75"/>
    </location>
</feature>
<evidence type="ECO:0000256" key="1">
    <source>
        <dbReference type="SAM" id="MobiDB-lite"/>
    </source>
</evidence>
<protein>
    <submittedName>
        <fullName evidence="2">Uncharacterized protein</fullName>
    </submittedName>
</protein>
<feature type="region of interest" description="Disordered" evidence="1">
    <location>
        <begin position="1"/>
        <end position="24"/>
    </location>
</feature>
<keyword evidence="3" id="KW-1185">Reference proteome</keyword>